<dbReference type="Ensembl" id="ENSPMET00000030283.1">
    <property type="protein sequence ID" value="ENSPMEP00000020623.1"/>
    <property type="gene ID" value="ENSPMEG00000023778.1"/>
</dbReference>
<evidence type="ECO:0000313" key="3">
    <source>
        <dbReference type="Ensembl" id="ENSPMEP00000020623.1"/>
    </source>
</evidence>
<dbReference type="InterPro" id="IPR039896">
    <property type="entry name" value="Red-like"/>
</dbReference>
<feature type="region of interest" description="Disordered" evidence="1">
    <location>
        <begin position="1"/>
        <end position="58"/>
    </location>
</feature>
<evidence type="ECO:0000313" key="4">
    <source>
        <dbReference type="Proteomes" id="UP000261480"/>
    </source>
</evidence>
<dbReference type="AlphaFoldDB" id="A0A3B3Y0E7"/>
<dbReference type="PANTHER" id="PTHR12765">
    <property type="entry name" value="RED PROTEIN IK FACTOR CYTOKINE IK"/>
    <property type="match status" value="1"/>
</dbReference>
<proteinExistence type="predicted"/>
<dbReference type="STRING" id="48701.ENSPMEP00000020623"/>
<dbReference type="InterPro" id="IPR012492">
    <property type="entry name" value="RED_C"/>
</dbReference>
<accession>A0A3B3Y0E7</accession>
<protein>
    <recommendedName>
        <fullName evidence="2">Protein RED C-terminal domain-containing protein</fullName>
    </recommendedName>
</protein>
<keyword evidence="4" id="KW-1185">Reference proteome</keyword>
<evidence type="ECO:0000256" key="1">
    <source>
        <dbReference type="SAM" id="MobiDB-lite"/>
    </source>
</evidence>
<reference evidence="3" key="1">
    <citation type="submission" date="2025-08" db="UniProtKB">
        <authorList>
            <consortium name="Ensembl"/>
        </authorList>
    </citation>
    <scope>IDENTIFICATION</scope>
</reference>
<feature type="domain" description="Protein RED C-terminal" evidence="2">
    <location>
        <begin position="92"/>
        <end position="118"/>
    </location>
</feature>
<name>A0A3B3Y0E7_9TELE</name>
<evidence type="ECO:0000259" key="2">
    <source>
        <dbReference type="Pfam" id="PF07807"/>
    </source>
</evidence>
<reference evidence="3" key="2">
    <citation type="submission" date="2025-09" db="UniProtKB">
        <authorList>
            <consortium name="Ensembl"/>
        </authorList>
    </citation>
    <scope>IDENTIFICATION</scope>
</reference>
<dbReference type="Pfam" id="PF07807">
    <property type="entry name" value="RED_C"/>
    <property type="match status" value="1"/>
</dbReference>
<feature type="compositionally biased region" description="Basic and acidic residues" evidence="1">
    <location>
        <begin position="17"/>
        <end position="50"/>
    </location>
</feature>
<dbReference type="Proteomes" id="UP000261480">
    <property type="component" value="Unplaced"/>
</dbReference>
<sequence>FSIFDDIGDYIPSATSKPKDKERHRGRDEDSKSRRHAYFEKPRVDEHPLMDVDTGPGSIKDQIKMINEKFGTARRDSSKEQLGDFFGGSNSYAECYPATMDDLAVDSDEEVDYSKMDQVGGSPSMPCCWRHGVRGDGLWFCSRGTRRVRWAAGTSTPRRSTLIT</sequence>
<organism evidence="3 4">
    <name type="scientific">Poecilia mexicana</name>
    <dbReference type="NCBI Taxonomy" id="48701"/>
    <lineage>
        <taxon>Eukaryota</taxon>
        <taxon>Metazoa</taxon>
        <taxon>Chordata</taxon>
        <taxon>Craniata</taxon>
        <taxon>Vertebrata</taxon>
        <taxon>Euteleostomi</taxon>
        <taxon>Actinopterygii</taxon>
        <taxon>Neopterygii</taxon>
        <taxon>Teleostei</taxon>
        <taxon>Neoteleostei</taxon>
        <taxon>Acanthomorphata</taxon>
        <taxon>Ovalentaria</taxon>
        <taxon>Atherinomorphae</taxon>
        <taxon>Cyprinodontiformes</taxon>
        <taxon>Poeciliidae</taxon>
        <taxon>Poeciliinae</taxon>
        <taxon>Poecilia</taxon>
    </lineage>
</organism>